<name>A0AA46W9N7_CAPOC</name>
<proteinExistence type="predicted"/>
<dbReference type="RefSeq" id="WP_264860897.1">
    <property type="nucleotide sequence ID" value="NZ_CP110230.1"/>
</dbReference>
<protein>
    <submittedName>
        <fullName evidence="1">Uncharacterized protein</fullName>
    </submittedName>
</protein>
<organism evidence="1 2">
    <name type="scientific">Capnocytophaga ochracea</name>
    <dbReference type="NCBI Taxonomy" id="1018"/>
    <lineage>
        <taxon>Bacteria</taxon>
        <taxon>Pseudomonadati</taxon>
        <taxon>Bacteroidota</taxon>
        <taxon>Flavobacteriia</taxon>
        <taxon>Flavobacteriales</taxon>
        <taxon>Flavobacteriaceae</taxon>
        <taxon>Capnocytophaga</taxon>
    </lineage>
</organism>
<dbReference type="Proteomes" id="UP001163262">
    <property type="component" value="Chromosome"/>
</dbReference>
<evidence type="ECO:0000313" key="2">
    <source>
        <dbReference type="Proteomes" id="UP001163262"/>
    </source>
</evidence>
<evidence type="ECO:0000313" key="1">
    <source>
        <dbReference type="EMBL" id="UZD41827.1"/>
    </source>
</evidence>
<accession>A0AA46W9N7</accession>
<dbReference type="EMBL" id="CP110230">
    <property type="protein sequence ID" value="UZD41827.1"/>
    <property type="molecule type" value="Genomic_DNA"/>
</dbReference>
<dbReference type="AlphaFoldDB" id="A0AA46W9N7"/>
<gene>
    <name evidence="1" type="ORF">OL231_04600</name>
</gene>
<sequence>MNAQNNKKDTIFSDREFELSDEYKLYQKIKNIEDKDIFIWELYLKKGERLSLLDKQEVKRNNIRKALPFIDKAIEQEINDITMLIPNLIDAYKEKQSIFVFLYKDRSAMLQNYTFNEEKKTFKIKEYPLIAIGGGSVMNFGGYNMGVQKIILDDDVAFAEVAASRQVLGGGGLKFLMIEKGEVRELKFKDNYKTVRFKSSITSFEKEYLSKEIKNQFVKHKLLKEKDRFVYYGYLKDIRALNIRGDGNIYLFYKDENNPLSYQVIKYDISTKEWLINGYQEWRVHSTEDKGW</sequence>
<reference evidence="1" key="1">
    <citation type="submission" date="2022-10" db="EMBL/GenBank/DDBJ databases">
        <title>Complete genome sequence of Capnocytophaga ochracea KCOM 2812 isolated from actinomycosis lesion.</title>
        <authorList>
            <person name="Kook J.-K."/>
            <person name="Park S.-N."/>
            <person name="Lim Y.K."/>
        </authorList>
    </citation>
    <scope>NUCLEOTIDE SEQUENCE</scope>
    <source>
        <strain evidence="1">KCOM 28121</strain>
    </source>
</reference>